<sequence>MSHRFASEYSNCSSSRIGECCSDATPGLGFPDPKPDPISFASAPILSHNDVKEKREKMEAMRQRQVNETVQDDEGWVTTGKPANNKKNKKKN</sequence>
<dbReference type="InParanoid" id="G0N9N9"/>
<reference evidence="3" key="1">
    <citation type="submission" date="2011-07" db="EMBL/GenBank/DDBJ databases">
        <authorList>
            <consortium name="Caenorhabditis brenneri Sequencing and Analysis Consortium"/>
            <person name="Wilson R.K."/>
        </authorList>
    </citation>
    <scope>NUCLEOTIDE SEQUENCE [LARGE SCALE GENOMIC DNA]</scope>
    <source>
        <strain evidence="3">PB2801</strain>
    </source>
</reference>
<protein>
    <submittedName>
        <fullName evidence="2">Uncharacterized protein</fullName>
    </submittedName>
</protein>
<dbReference type="AlphaFoldDB" id="G0N9N9"/>
<dbReference type="STRING" id="135651.G0N9N9"/>
<proteinExistence type="predicted"/>
<accession>G0N9N9</accession>
<evidence type="ECO:0000313" key="3">
    <source>
        <dbReference type="Proteomes" id="UP000008068"/>
    </source>
</evidence>
<keyword evidence="3" id="KW-1185">Reference proteome</keyword>
<dbReference type="HOGENOM" id="CLU_2415246_0_0_1"/>
<gene>
    <name evidence="2" type="ORF">CAEBREN_32524</name>
</gene>
<dbReference type="eggNOG" id="KOG2231">
    <property type="taxonomic scope" value="Eukaryota"/>
</dbReference>
<name>G0N9N9_CAEBE</name>
<dbReference type="EMBL" id="GL379852">
    <property type="protein sequence ID" value="EGT55680.1"/>
    <property type="molecule type" value="Genomic_DNA"/>
</dbReference>
<feature type="region of interest" description="Disordered" evidence="1">
    <location>
        <begin position="23"/>
        <end position="92"/>
    </location>
</feature>
<dbReference type="Proteomes" id="UP000008068">
    <property type="component" value="Unassembled WGS sequence"/>
</dbReference>
<organism evidence="3">
    <name type="scientific">Caenorhabditis brenneri</name>
    <name type="common">Nematode worm</name>
    <dbReference type="NCBI Taxonomy" id="135651"/>
    <lineage>
        <taxon>Eukaryota</taxon>
        <taxon>Metazoa</taxon>
        <taxon>Ecdysozoa</taxon>
        <taxon>Nematoda</taxon>
        <taxon>Chromadorea</taxon>
        <taxon>Rhabditida</taxon>
        <taxon>Rhabditina</taxon>
        <taxon>Rhabditomorpha</taxon>
        <taxon>Rhabditoidea</taxon>
        <taxon>Rhabditidae</taxon>
        <taxon>Peloderinae</taxon>
        <taxon>Caenorhabditis</taxon>
    </lineage>
</organism>
<feature type="compositionally biased region" description="Basic and acidic residues" evidence="1">
    <location>
        <begin position="49"/>
        <end position="62"/>
    </location>
</feature>
<evidence type="ECO:0000256" key="1">
    <source>
        <dbReference type="SAM" id="MobiDB-lite"/>
    </source>
</evidence>
<evidence type="ECO:0000313" key="2">
    <source>
        <dbReference type="EMBL" id="EGT55680.1"/>
    </source>
</evidence>